<dbReference type="Pfam" id="PF22606">
    <property type="entry name" value="Cdc6-ORC-like_ATPase_lid"/>
    <property type="match status" value="1"/>
</dbReference>
<dbReference type="InterPro" id="IPR054425">
    <property type="entry name" value="Cdc6_ORC1-like_ATPase_lid"/>
</dbReference>
<keyword evidence="7" id="KW-0460">Magnesium</keyword>
<dbReference type="PROSITE" id="PS51038">
    <property type="entry name" value="BAH"/>
    <property type="match status" value="1"/>
</dbReference>
<feature type="region of interest" description="Disordered" evidence="11">
    <location>
        <begin position="218"/>
        <end position="269"/>
    </location>
</feature>
<sequence>MVRREPSPAPPAGEDMSEHEQSSSDEADAEWQWIKAPAPTPSRPESARKRKRGDDGRERIVGASRGDAEYHIGDCVLLRADGQADSWVAIISDFVERDEDGDQAANFLWFANEKEIRNKNRKRTDFLPNELYITPDHDINSLSSIQGKAIIMSHQEFMKAYPTGKISKTSPGYGLTFVCRRGCNLRTTTYTNELVWEEIYGGREEDIVQLLEVIEKGTQSTRKRRKAAEPKSEGYEAPPNDDADDDDEIIATGRAPTTPRKKQKTSGVALTPSHRKIVLKKALEFTPLATRTLSPSHHQASPFQIARAQLHVASVPTSLPCRESEFSIVYSHLEAAITDGSGACIYISGTPGTGKTATVREVVSRLDEAVQAEELDDFIFVEINGMKITDPHQSYSLLWEALRGQRVSPSQALDLLEREFNHPSPRRVPCVVLMDELDQLVTKNQSVMYNFFNWPGLRHSRLIVLAVANTMDLPERTLSNKISSRLGLTRITFPGYNHEQLMKIIQSRLEGVPGNIVESDAVQFASRKVAAVSGDARRALDICRRAVELAEAENKETTSSEGPGTPSKRARAVAEAAETAVAAATPKSKAASSKGRVTIATVKRAINEATSSPLQQYLRALPFASKLVLAALLVRNERTGLPDSTFGDVIEEMNRALVIDGGSRRVGLLKSRKLGSQSSSTTTTTLAPVRKQDFKSVRLAGVGTAAVDLTGAGIIFLEAQRPERPSKIRLAVGDEEVKLAFRDDPEIKALGIAF</sequence>
<dbReference type="Pfam" id="PF01426">
    <property type="entry name" value="BAH"/>
    <property type="match status" value="1"/>
</dbReference>
<dbReference type="InterPro" id="IPR003593">
    <property type="entry name" value="AAA+_ATPase"/>
</dbReference>
<organism evidence="13 14">
    <name type="scientific">Microdochium bolleyi</name>
    <dbReference type="NCBI Taxonomy" id="196109"/>
    <lineage>
        <taxon>Eukaryota</taxon>
        <taxon>Fungi</taxon>
        <taxon>Dikarya</taxon>
        <taxon>Ascomycota</taxon>
        <taxon>Pezizomycotina</taxon>
        <taxon>Sordariomycetes</taxon>
        <taxon>Xylariomycetidae</taxon>
        <taxon>Xylariales</taxon>
        <taxon>Microdochiaceae</taxon>
        <taxon>Microdochium</taxon>
    </lineage>
</organism>
<dbReference type="GO" id="GO:0005524">
    <property type="term" value="F:ATP binding"/>
    <property type="evidence" value="ECO:0007669"/>
    <property type="project" value="UniProtKB-KW"/>
</dbReference>
<keyword evidence="3 10" id="KW-0235">DNA replication</keyword>
<dbReference type="Pfam" id="PF21312">
    <property type="entry name" value="WHD_ORC1"/>
    <property type="match status" value="1"/>
</dbReference>
<evidence type="ECO:0000256" key="8">
    <source>
        <dbReference type="ARBA" id="ARBA00023125"/>
    </source>
</evidence>
<dbReference type="PANTHER" id="PTHR10763">
    <property type="entry name" value="CELL DIVISION CONTROL PROTEIN 6-RELATED"/>
    <property type="match status" value="1"/>
</dbReference>
<keyword evidence="8 10" id="KW-0238">DNA-binding</keyword>
<evidence type="ECO:0000256" key="3">
    <source>
        <dbReference type="ARBA" id="ARBA00022705"/>
    </source>
</evidence>
<dbReference type="Gene3D" id="2.30.30.490">
    <property type="match status" value="1"/>
</dbReference>
<dbReference type="SMART" id="SM00382">
    <property type="entry name" value="AAA"/>
    <property type="match status" value="1"/>
</dbReference>
<dbReference type="GO" id="GO:0006270">
    <property type="term" value="P:DNA replication initiation"/>
    <property type="evidence" value="ECO:0007669"/>
    <property type="project" value="TreeGrafter"/>
</dbReference>
<dbReference type="GO" id="GO:0046872">
    <property type="term" value="F:metal ion binding"/>
    <property type="evidence" value="ECO:0007669"/>
    <property type="project" value="UniProtKB-KW"/>
</dbReference>
<gene>
    <name evidence="13" type="ORF">Micbo1qcDRAFT_188564</name>
</gene>
<feature type="domain" description="BAH" evidence="12">
    <location>
        <begin position="68"/>
        <end position="194"/>
    </location>
</feature>
<dbReference type="SUPFAM" id="SSF52540">
    <property type="entry name" value="P-loop containing nucleoside triphosphate hydrolases"/>
    <property type="match status" value="1"/>
</dbReference>
<evidence type="ECO:0000256" key="1">
    <source>
        <dbReference type="ARBA" id="ARBA00004123"/>
    </source>
</evidence>
<evidence type="ECO:0000256" key="10">
    <source>
        <dbReference type="RuleBase" id="RU365058"/>
    </source>
</evidence>
<evidence type="ECO:0000256" key="9">
    <source>
        <dbReference type="ARBA" id="ARBA00023242"/>
    </source>
</evidence>
<evidence type="ECO:0000256" key="7">
    <source>
        <dbReference type="ARBA" id="ARBA00022842"/>
    </source>
</evidence>
<feature type="compositionally biased region" description="Basic and acidic residues" evidence="11">
    <location>
        <begin position="52"/>
        <end position="62"/>
    </location>
</feature>
<keyword evidence="6 10" id="KW-0067">ATP-binding</keyword>
<dbReference type="GO" id="GO:0003682">
    <property type="term" value="F:chromatin binding"/>
    <property type="evidence" value="ECO:0007669"/>
    <property type="project" value="InterPro"/>
</dbReference>
<evidence type="ECO:0000256" key="2">
    <source>
        <dbReference type="ARBA" id="ARBA00008398"/>
    </source>
</evidence>
<dbReference type="GO" id="GO:0003688">
    <property type="term" value="F:DNA replication origin binding"/>
    <property type="evidence" value="ECO:0007669"/>
    <property type="project" value="UniProtKB-ARBA"/>
</dbReference>
<comment type="function">
    <text evidence="10">Component of the origin recognition complex (ORC) that binds origins of replication. DNA-binding is ATP-dependent, however specific DNA sequences that define origins of replication have not been identified so far. ORC is required to assemble the pre-replication complex necessary to initiate DNA replication.</text>
</comment>
<dbReference type="Gene3D" id="3.40.50.300">
    <property type="entry name" value="P-loop containing nucleotide triphosphate hydrolases"/>
    <property type="match status" value="1"/>
</dbReference>
<comment type="subunit">
    <text evidence="10">ORC is composed of six subunits.</text>
</comment>
<dbReference type="InterPro" id="IPR003959">
    <property type="entry name" value="ATPase_AAA_core"/>
</dbReference>
<comment type="subcellular location">
    <subcellularLocation>
        <location evidence="1 10">Nucleus</location>
    </subcellularLocation>
</comment>
<keyword evidence="9 10" id="KW-0539">Nucleus</keyword>
<feature type="compositionally biased region" description="Acidic residues" evidence="11">
    <location>
        <begin position="239"/>
        <end position="249"/>
    </location>
</feature>
<dbReference type="SUPFAM" id="SSF82061">
    <property type="entry name" value="BAH domain"/>
    <property type="match status" value="1"/>
</dbReference>
<proteinExistence type="inferred from homology"/>
<evidence type="ECO:0000259" key="12">
    <source>
        <dbReference type="PROSITE" id="PS51038"/>
    </source>
</evidence>
<dbReference type="AlphaFoldDB" id="A0A136J4Y0"/>
<dbReference type="STRING" id="196109.A0A136J4Y0"/>
<dbReference type="PANTHER" id="PTHR10763:SF23">
    <property type="entry name" value="ORIGIN RECOGNITION COMPLEX SUBUNIT 1"/>
    <property type="match status" value="1"/>
</dbReference>
<evidence type="ECO:0000256" key="5">
    <source>
        <dbReference type="ARBA" id="ARBA00022741"/>
    </source>
</evidence>
<evidence type="ECO:0000256" key="4">
    <source>
        <dbReference type="ARBA" id="ARBA00022723"/>
    </source>
</evidence>
<reference evidence="14" key="1">
    <citation type="submission" date="2016-02" db="EMBL/GenBank/DDBJ databases">
        <title>Draft genome sequence of Microdochium bolleyi, a fungal endophyte of beachgrass.</title>
        <authorList>
            <consortium name="DOE Joint Genome Institute"/>
            <person name="David A.S."/>
            <person name="May G."/>
            <person name="Haridas S."/>
            <person name="Lim J."/>
            <person name="Wang M."/>
            <person name="Labutti K."/>
            <person name="Lipzen A."/>
            <person name="Barry K."/>
            <person name="Grigoriev I.V."/>
        </authorList>
    </citation>
    <scope>NUCLEOTIDE SEQUENCE [LARGE SCALE GENOMIC DNA]</scope>
    <source>
        <strain evidence="14">J235TASD1</strain>
    </source>
</reference>
<dbReference type="InParanoid" id="A0A136J4Y0"/>
<dbReference type="Gene3D" id="1.10.8.60">
    <property type="match status" value="1"/>
</dbReference>
<protein>
    <recommendedName>
        <fullName evidence="10">Origin recognition complex subunit 1</fullName>
    </recommendedName>
</protein>
<dbReference type="CDD" id="cd00009">
    <property type="entry name" value="AAA"/>
    <property type="match status" value="1"/>
</dbReference>
<dbReference type="Pfam" id="PF00004">
    <property type="entry name" value="AAA"/>
    <property type="match status" value="1"/>
</dbReference>
<dbReference type="GO" id="GO:0033314">
    <property type="term" value="P:mitotic DNA replication checkpoint signaling"/>
    <property type="evidence" value="ECO:0007669"/>
    <property type="project" value="TreeGrafter"/>
</dbReference>
<dbReference type="OrthoDB" id="1926878at2759"/>
<dbReference type="EMBL" id="KQ964249">
    <property type="protein sequence ID" value="KXJ92139.1"/>
    <property type="molecule type" value="Genomic_DNA"/>
</dbReference>
<dbReference type="InterPro" id="IPR027417">
    <property type="entry name" value="P-loop_NTPase"/>
</dbReference>
<evidence type="ECO:0000256" key="6">
    <source>
        <dbReference type="ARBA" id="ARBA00022840"/>
    </source>
</evidence>
<dbReference type="InterPro" id="IPR043151">
    <property type="entry name" value="BAH_sf"/>
</dbReference>
<dbReference type="InterPro" id="IPR050311">
    <property type="entry name" value="ORC1/CDC6"/>
</dbReference>
<dbReference type="InterPro" id="IPR048867">
    <property type="entry name" value="WHD_ORC1"/>
</dbReference>
<dbReference type="GO" id="GO:0005664">
    <property type="term" value="C:nuclear origin of replication recognition complex"/>
    <property type="evidence" value="ECO:0007669"/>
    <property type="project" value="TreeGrafter"/>
</dbReference>
<accession>A0A136J4Y0</accession>
<dbReference type="GO" id="GO:0016887">
    <property type="term" value="F:ATP hydrolysis activity"/>
    <property type="evidence" value="ECO:0007669"/>
    <property type="project" value="InterPro"/>
</dbReference>
<dbReference type="FunFam" id="3.40.50.300:FF:000199">
    <property type="entry name" value="Origin recognition complex subunit 1"/>
    <property type="match status" value="1"/>
</dbReference>
<keyword evidence="14" id="KW-1185">Reference proteome</keyword>
<comment type="similarity">
    <text evidence="2 10">Belongs to the ORC1 family.</text>
</comment>
<keyword evidence="5 10" id="KW-0547">Nucleotide-binding</keyword>
<evidence type="ECO:0000313" key="14">
    <source>
        <dbReference type="Proteomes" id="UP000070501"/>
    </source>
</evidence>
<evidence type="ECO:0000256" key="11">
    <source>
        <dbReference type="SAM" id="MobiDB-lite"/>
    </source>
</evidence>
<feature type="region of interest" description="Disordered" evidence="11">
    <location>
        <begin position="1"/>
        <end position="62"/>
    </location>
</feature>
<evidence type="ECO:0000313" key="13">
    <source>
        <dbReference type="EMBL" id="KXJ92139.1"/>
    </source>
</evidence>
<feature type="region of interest" description="Disordered" evidence="11">
    <location>
        <begin position="551"/>
        <end position="571"/>
    </location>
</feature>
<dbReference type="FunCoup" id="A0A136J4Y0">
    <property type="interactions" value="374"/>
</dbReference>
<name>A0A136J4Y0_9PEZI</name>
<dbReference type="Proteomes" id="UP000070501">
    <property type="component" value="Unassembled WGS sequence"/>
</dbReference>
<keyword evidence="4" id="KW-0479">Metal-binding</keyword>
<dbReference type="InterPro" id="IPR001025">
    <property type="entry name" value="BAH_dom"/>
</dbReference>